<dbReference type="Proteomes" id="UP000503640">
    <property type="component" value="Unassembled WGS sequence"/>
</dbReference>
<dbReference type="AlphaFoldDB" id="A0A7I9VK85"/>
<evidence type="ECO:0000313" key="3">
    <source>
        <dbReference type="Proteomes" id="UP000503640"/>
    </source>
</evidence>
<sequence length="159" mass="17846">MKAHGGAGQDATGTGPPQSSSVFLVSCVSQKRSARSKARDLYISPWFVKAHGYIERTGMPWFILSAQYGLLEPDAEVEPYERTLNTMAVAQRREWARRVLEQLEPRLASVQQIVLLAGMRYREFLVPRLSAVCRVEVPLEGLGIGKQLHWFDIHAGVRP</sequence>
<evidence type="ECO:0000259" key="1">
    <source>
        <dbReference type="Pfam" id="PF21818"/>
    </source>
</evidence>
<dbReference type="Pfam" id="PF21818">
    <property type="entry name" value="DUF6884"/>
    <property type="match status" value="1"/>
</dbReference>
<dbReference type="EMBL" id="BJTG01000003">
    <property type="protein sequence ID" value="GEJ56608.1"/>
    <property type="molecule type" value="Genomic_DNA"/>
</dbReference>
<feature type="domain" description="DUF6884" evidence="1">
    <location>
        <begin position="22"/>
        <end position="152"/>
    </location>
</feature>
<keyword evidence="3" id="KW-1185">Reference proteome</keyword>
<reference evidence="3" key="1">
    <citation type="journal article" date="2020" name="Appl. Environ. Microbiol.">
        <title>Diazotrophic Anaeromyxobacter Isolates from Soils.</title>
        <authorList>
            <person name="Masuda Y."/>
            <person name="Yamanaka H."/>
            <person name="Xu Z.X."/>
            <person name="Shiratori Y."/>
            <person name="Aono T."/>
            <person name="Amachi S."/>
            <person name="Senoo K."/>
            <person name="Itoh H."/>
        </authorList>
    </citation>
    <scope>NUCLEOTIDE SEQUENCE [LARGE SCALE GENOMIC DNA]</scope>
    <source>
        <strain evidence="3">R267</strain>
    </source>
</reference>
<accession>A0A7I9VK85</accession>
<comment type="caution">
    <text evidence="2">The sequence shown here is derived from an EMBL/GenBank/DDBJ whole genome shotgun (WGS) entry which is preliminary data.</text>
</comment>
<gene>
    <name evidence="2" type="ORF">AMYX_13490</name>
</gene>
<name>A0A7I9VK85_9BACT</name>
<organism evidence="2 3">
    <name type="scientific">Anaeromyxobacter diazotrophicus</name>
    <dbReference type="NCBI Taxonomy" id="2590199"/>
    <lineage>
        <taxon>Bacteria</taxon>
        <taxon>Pseudomonadati</taxon>
        <taxon>Myxococcota</taxon>
        <taxon>Myxococcia</taxon>
        <taxon>Myxococcales</taxon>
        <taxon>Cystobacterineae</taxon>
        <taxon>Anaeromyxobacteraceae</taxon>
        <taxon>Anaeromyxobacter</taxon>
    </lineage>
</organism>
<dbReference type="PROSITE" id="PS51257">
    <property type="entry name" value="PROKAR_LIPOPROTEIN"/>
    <property type="match status" value="1"/>
</dbReference>
<dbReference type="RefSeq" id="WP_176064117.1">
    <property type="nucleotide sequence ID" value="NZ_BJTG01000003.1"/>
</dbReference>
<evidence type="ECO:0000313" key="2">
    <source>
        <dbReference type="EMBL" id="GEJ56608.1"/>
    </source>
</evidence>
<proteinExistence type="predicted"/>
<protein>
    <recommendedName>
        <fullName evidence="1">DUF6884 domain-containing protein</fullName>
    </recommendedName>
</protein>
<dbReference type="InterPro" id="IPR049251">
    <property type="entry name" value="DUF6884"/>
</dbReference>